<dbReference type="PANTHER" id="PTHR33543:SF37">
    <property type="entry name" value="METALLOTHIONEIN-LIKE PROTEIN 4B"/>
    <property type="match status" value="1"/>
</dbReference>
<dbReference type="InterPro" id="IPR027417">
    <property type="entry name" value="P-loop_NTPase"/>
</dbReference>
<comment type="caution">
    <text evidence="6">The sequence shown here is derived from an EMBL/GenBank/DDBJ whole genome shotgun (WGS) entry which is preliminary data.</text>
</comment>
<dbReference type="Pfam" id="PF01439">
    <property type="entry name" value="Metallothio_2"/>
    <property type="match status" value="1"/>
</dbReference>
<dbReference type="InterPro" id="IPR000347">
    <property type="entry name" value="Metalthion_15p"/>
</dbReference>
<name>A0A5C7J089_9ROSI</name>
<dbReference type="OrthoDB" id="347018at2759"/>
<dbReference type="SUPFAM" id="SSF52540">
    <property type="entry name" value="P-loop containing nucleoside triphosphate hydrolases"/>
    <property type="match status" value="1"/>
</dbReference>
<dbReference type="PANTHER" id="PTHR33543">
    <property type="entry name" value="METALLOTHIONEIN-LIKE PROTEIN 2A"/>
    <property type="match status" value="1"/>
</dbReference>
<gene>
    <name evidence="6" type="ORF">EZV62_002645</name>
</gene>
<organism evidence="6 7">
    <name type="scientific">Acer yangbiense</name>
    <dbReference type="NCBI Taxonomy" id="1000413"/>
    <lineage>
        <taxon>Eukaryota</taxon>
        <taxon>Viridiplantae</taxon>
        <taxon>Streptophyta</taxon>
        <taxon>Embryophyta</taxon>
        <taxon>Tracheophyta</taxon>
        <taxon>Spermatophyta</taxon>
        <taxon>Magnoliopsida</taxon>
        <taxon>eudicotyledons</taxon>
        <taxon>Gunneridae</taxon>
        <taxon>Pentapetalae</taxon>
        <taxon>rosids</taxon>
        <taxon>malvids</taxon>
        <taxon>Sapindales</taxon>
        <taxon>Sapindaceae</taxon>
        <taxon>Hippocastanoideae</taxon>
        <taxon>Acereae</taxon>
        <taxon>Acer</taxon>
    </lineage>
</organism>
<dbReference type="Proteomes" id="UP000323000">
    <property type="component" value="Chromosome 1"/>
</dbReference>
<keyword evidence="3 5" id="KW-0479">Metal-binding</keyword>
<accession>A0A5C7J089</accession>
<dbReference type="Gene3D" id="3.40.50.300">
    <property type="entry name" value="P-loop containing nucleotide triphosphate hydrolases"/>
    <property type="match status" value="1"/>
</dbReference>
<comment type="similarity">
    <text evidence="2 5">Belongs to the metallothionein superfamily. Type 15 family.</text>
</comment>
<keyword evidence="4 5" id="KW-0480">Metal-thiolate cluster</keyword>
<evidence type="ECO:0000256" key="4">
    <source>
        <dbReference type="ARBA" id="ARBA00022851"/>
    </source>
</evidence>
<dbReference type="EMBL" id="VAHF01000001">
    <property type="protein sequence ID" value="TXG74066.1"/>
    <property type="molecule type" value="Genomic_DNA"/>
</dbReference>
<sequence length="120" mass="13010">MSCSNGNCSCGSDCKCGSGCNCMYPNLGYSETTSTTQTMIAGVAPVKMVRCPRGIIYANKIDEAGTEEVYEELERRVQGVPMYPICAVLEEGVPELRAALKMLVNGEKSQRLGLENIYPD</sequence>
<evidence type="ECO:0000256" key="3">
    <source>
        <dbReference type="ARBA" id="ARBA00022723"/>
    </source>
</evidence>
<reference evidence="7" key="1">
    <citation type="journal article" date="2019" name="Gigascience">
        <title>De novo genome assembly of the endangered Acer yangbiense, a plant species with extremely small populations endemic to Yunnan Province, China.</title>
        <authorList>
            <person name="Yang J."/>
            <person name="Wariss H.M."/>
            <person name="Tao L."/>
            <person name="Zhang R."/>
            <person name="Yun Q."/>
            <person name="Hollingsworth P."/>
            <person name="Dao Z."/>
            <person name="Luo G."/>
            <person name="Guo H."/>
            <person name="Ma Y."/>
            <person name="Sun W."/>
        </authorList>
    </citation>
    <scope>NUCLEOTIDE SEQUENCE [LARGE SCALE GENOMIC DNA]</scope>
    <source>
        <strain evidence="7">cv. Malutang</strain>
    </source>
</reference>
<evidence type="ECO:0000313" key="7">
    <source>
        <dbReference type="Proteomes" id="UP000323000"/>
    </source>
</evidence>
<evidence type="ECO:0000256" key="2">
    <source>
        <dbReference type="ARBA" id="ARBA00005802"/>
    </source>
</evidence>
<evidence type="ECO:0000313" key="6">
    <source>
        <dbReference type="EMBL" id="TXG74066.1"/>
    </source>
</evidence>
<protein>
    <recommendedName>
        <fullName evidence="5">Metallothionein-like protein</fullName>
    </recommendedName>
</protein>
<keyword evidence="7" id="KW-1185">Reference proteome</keyword>
<dbReference type="GO" id="GO:0046872">
    <property type="term" value="F:metal ion binding"/>
    <property type="evidence" value="ECO:0007669"/>
    <property type="project" value="UniProtKB-UniRule"/>
</dbReference>
<evidence type="ECO:0000256" key="5">
    <source>
        <dbReference type="RuleBase" id="RU369052"/>
    </source>
</evidence>
<evidence type="ECO:0000256" key="1">
    <source>
        <dbReference type="ARBA" id="ARBA00002568"/>
    </source>
</evidence>
<comment type="function">
    <text evidence="1 5">Metallothioneins have a high content of cysteine residues that bind various heavy metals.</text>
</comment>
<dbReference type="AlphaFoldDB" id="A0A5C7J089"/>
<proteinExistence type="inferred from homology"/>